<evidence type="ECO:0000256" key="6">
    <source>
        <dbReference type="ARBA" id="ARBA00023306"/>
    </source>
</evidence>
<dbReference type="EMBL" id="ML978127">
    <property type="protein sequence ID" value="KAF2097823.1"/>
    <property type="molecule type" value="Genomic_DNA"/>
</dbReference>
<keyword evidence="3" id="KW-0158">Chromosome</keyword>
<feature type="region of interest" description="Disordered" evidence="7">
    <location>
        <begin position="1477"/>
        <end position="1688"/>
    </location>
</feature>
<feature type="region of interest" description="Disordered" evidence="7">
    <location>
        <begin position="1"/>
        <end position="27"/>
    </location>
</feature>
<keyword evidence="6" id="KW-0131">Cell cycle</keyword>
<proteinExistence type="predicted"/>
<feature type="domain" description="Telomere-associated protein Rif1 N-terminal" evidence="8">
    <location>
        <begin position="160"/>
        <end position="544"/>
    </location>
</feature>
<feature type="compositionally biased region" description="Acidic residues" evidence="7">
    <location>
        <begin position="1802"/>
        <end position="1812"/>
    </location>
</feature>
<feature type="compositionally biased region" description="Polar residues" evidence="7">
    <location>
        <begin position="1348"/>
        <end position="1359"/>
    </location>
</feature>
<dbReference type="GO" id="GO:0000723">
    <property type="term" value="P:telomere maintenance"/>
    <property type="evidence" value="ECO:0007669"/>
    <property type="project" value="TreeGrafter"/>
</dbReference>
<feature type="compositionally biased region" description="Polar residues" evidence="7">
    <location>
        <begin position="1158"/>
        <end position="1171"/>
    </location>
</feature>
<feature type="compositionally biased region" description="Acidic residues" evidence="7">
    <location>
        <begin position="1362"/>
        <end position="1371"/>
    </location>
</feature>
<feature type="compositionally biased region" description="Polar residues" evidence="7">
    <location>
        <begin position="1396"/>
        <end position="1410"/>
    </location>
</feature>
<keyword evidence="5" id="KW-0539">Nucleus</keyword>
<feature type="compositionally biased region" description="Polar residues" evidence="7">
    <location>
        <begin position="1237"/>
        <end position="1258"/>
    </location>
</feature>
<evidence type="ECO:0000259" key="8">
    <source>
        <dbReference type="Pfam" id="PF12231"/>
    </source>
</evidence>
<comment type="subcellular location">
    <subcellularLocation>
        <location evidence="2">Chromosome</location>
        <location evidence="2">Telomere</location>
    </subcellularLocation>
    <subcellularLocation>
        <location evidence="1">Nucleus</location>
    </subcellularLocation>
</comment>
<dbReference type="PANTHER" id="PTHR22928:SF3">
    <property type="entry name" value="TELOMERE-ASSOCIATED PROTEIN RIF1"/>
    <property type="match status" value="1"/>
</dbReference>
<evidence type="ECO:0000256" key="2">
    <source>
        <dbReference type="ARBA" id="ARBA00004574"/>
    </source>
</evidence>
<organism evidence="9 10">
    <name type="scientific">Rhizodiscina lignyota</name>
    <dbReference type="NCBI Taxonomy" id="1504668"/>
    <lineage>
        <taxon>Eukaryota</taxon>
        <taxon>Fungi</taxon>
        <taxon>Dikarya</taxon>
        <taxon>Ascomycota</taxon>
        <taxon>Pezizomycotina</taxon>
        <taxon>Dothideomycetes</taxon>
        <taxon>Pleosporomycetidae</taxon>
        <taxon>Aulographales</taxon>
        <taxon>Rhizodiscinaceae</taxon>
        <taxon>Rhizodiscina</taxon>
    </lineage>
</organism>
<keyword evidence="10" id="KW-1185">Reference proteome</keyword>
<evidence type="ECO:0000256" key="3">
    <source>
        <dbReference type="ARBA" id="ARBA00022454"/>
    </source>
</evidence>
<feature type="compositionally biased region" description="Polar residues" evidence="7">
    <location>
        <begin position="1951"/>
        <end position="1962"/>
    </location>
</feature>
<evidence type="ECO:0000313" key="9">
    <source>
        <dbReference type="EMBL" id="KAF2097823.1"/>
    </source>
</evidence>
<feature type="compositionally biased region" description="Basic and acidic residues" evidence="7">
    <location>
        <begin position="1216"/>
        <end position="1233"/>
    </location>
</feature>
<reference evidence="9" key="1">
    <citation type="journal article" date="2020" name="Stud. Mycol.">
        <title>101 Dothideomycetes genomes: a test case for predicting lifestyles and emergence of pathogens.</title>
        <authorList>
            <person name="Haridas S."/>
            <person name="Albert R."/>
            <person name="Binder M."/>
            <person name="Bloem J."/>
            <person name="Labutti K."/>
            <person name="Salamov A."/>
            <person name="Andreopoulos B."/>
            <person name="Baker S."/>
            <person name="Barry K."/>
            <person name="Bills G."/>
            <person name="Bluhm B."/>
            <person name="Cannon C."/>
            <person name="Castanera R."/>
            <person name="Culley D."/>
            <person name="Daum C."/>
            <person name="Ezra D."/>
            <person name="Gonzalez J."/>
            <person name="Henrissat B."/>
            <person name="Kuo A."/>
            <person name="Liang C."/>
            <person name="Lipzen A."/>
            <person name="Lutzoni F."/>
            <person name="Magnuson J."/>
            <person name="Mondo S."/>
            <person name="Nolan M."/>
            <person name="Ohm R."/>
            <person name="Pangilinan J."/>
            <person name="Park H.-J."/>
            <person name="Ramirez L."/>
            <person name="Alfaro M."/>
            <person name="Sun H."/>
            <person name="Tritt A."/>
            <person name="Yoshinaga Y."/>
            <person name="Zwiers L.-H."/>
            <person name="Turgeon B."/>
            <person name="Goodwin S."/>
            <person name="Spatafora J."/>
            <person name="Crous P."/>
            <person name="Grigoriev I."/>
        </authorList>
    </citation>
    <scope>NUCLEOTIDE SEQUENCE</scope>
    <source>
        <strain evidence="9">CBS 133067</strain>
    </source>
</reference>
<feature type="compositionally biased region" description="Low complexity" evidence="7">
    <location>
        <begin position="54"/>
        <end position="70"/>
    </location>
</feature>
<feature type="compositionally biased region" description="Basic and acidic residues" evidence="7">
    <location>
        <begin position="1558"/>
        <end position="1576"/>
    </location>
</feature>
<dbReference type="SUPFAM" id="SSF48371">
    <property type="entry name" value="ARM repeat"/>
    <property type="match status" value="1"/>
</dbReference>
<dbReference type="OrthoDB" id="5399929at2759"/>
<evidence type="ECO:0000256" key="1">
    <source>
        <dbReference type="ARBA" id="ARBA00004123"/>
    </source>
</evidence>
<feature type="compositionally biased region" description="Low complexity" evidence="7">
    <location>
        <begin position="1309"/>
        <end position="1321"/>
    </location>
</feature>
<feature type="compositionally biased region" description="Basic and acidic residues" evidence="7">
    <location>
        <begin position="1656"/>
        <end position="1683"/>
    </location>
</feature>
<accession>A0A9P4IEF9</accession>
<comment type="caution">
    <text evidence="9">The sequence shown here is derived from an EMBL/GenBank/DDBJ whole genome shotgun (WGS) entry which is preliminary data.</text>
</comment>
<feature type="region of interest" description="Disordered" evidence="7">
    <location>
        <begin position="1715"/>
        <end position="1782"/>
    </location>
</feature>
<gene>
    <name evidence="9" type="ORF">NA57DRAFT_57006</name>
</gene>
<dbReference type="InterPro" id="IPR022031">
    <property type="entry name" value="Rif1_N"/>
</dbReference>
<feature type="region of interest" description="Disordered" evidence="7">
    <location>
        <begin position="41"/>
        <end position="141"/>
    </location>
</feature>
<dbReference type="InterPro" id="IPR016024">
    <property type="entry name" value="ARM-type_fold"/>
</dbReference>
<feature type="region of interest" description="Disordered" evidence="7">
    <location>
        <begin position="1795"/>
        <end position="1969"/>
    </location>
</feature>
<evidence type="ECO:0000256" key="4">
    <source>
        <dbReference type="ARBA" id="ARBA00022895"/>
    </source>
</evidence>
<feature type="region of interest" description="Disordered" evidence="7">
    <location>
        <begin position="1132"/>
        <end position="1332"/>
    </location>
</feature>
<dbReference type="GO" id="GO:0140445">
    <property type="term" value="C:chromosome, telomeric repeat region"/>
    <property type="evidence" value="ECO:0007669"/>
    <property type="project" value="TreeGrafter"/>
</dbReference>
<dbReference type="Pfam" id="PF12231">
    <property type="entry name" value="Rif1_N"/>
    <property type="match status" value="1"/>
</dbReference>
<dbReference type="PANTHER" id="PTHR22928">
    <property type="entry name" value="TELOMERE-ASSOCIATED PROTEIN RIF1"/>
    <property type="match status" value="1"/>
</dbReference>
<evidence type="ECO:0000256" key="7">
    <source>
        <dbReference type="SAM" id="MobiDB-lite"/>
    </source>
</evidence>
<sequence length="2027" mass="222228">MVPTRLLDSLQPRPPTPPRNQDEGGIDAALSYLDDSNEIERALKGFAPSQPLDTPQQTPQSSAKPSTTSKSKAKKVDWSPHTKYIPPAEQSRKSAEKRSRLKTLLPSRELKPSKSILKPRQLSASPSSYLPDVSGSPQKPLSTRKFESFAEMLEAVIQALASDLRDYKQDAYITLSGALKTFKDVPDMDALRPKLGLLCRFIIRDMSAADSLTNTPDTIVTTQACKLLLSLMRMPAIDSSLDDDFCSAVLRKSISIAEDESVPKAVTSAFLSLLVEGKFSTRTLTIERASRLLDAIQGIERRVKGNSVIAARILIYKRLVDQVPDLMVLRMQEWLEHLLHGMLSSVADIRSRAIDVATHVGISLGGKPDASRAMVNIFNQEGDDAQSYGDYFCNRLFAIMGGGTQSEAISEPDRSLERDVPKIWAAVVLFLHSQQPGLDRWRYLKPWVGIAQKCFNSSDLETKHQMSIAWNRLVYTVMPTAETSRSIANTLKLPLLPEMSVKGRSKAQKTRRANAFSSYFNLLYYSLRPTASPADWTFYWTQYVATITGHPVTLNTTEGDIASKTLFALFGGFEPRIWNENRAHEMPYLVKVEELPGLDPKWIRQQISEILQLVRLLLSHAPWPESTLESTPVCEMWTALMTAVAEAGSKEIKATKELKSAIANLMTFIHDIWADRKDSLGSEQFIDRFNFLVRVSVQKLGPMHFSDLILNKDKKSRFEVAPTPSQSHKISGSSESPLGHILMLLLTVPDTEDSTKVNALAKALIETCLESKNTKHAQRDFLGGCASTLVRNHEETNHSLVCGIWADLAEMATKSLEESNNSPSVGGTQQLESSYQMLFRVVRAGFQLCTEASYDTARNLIIAFKAAINHELGTGGTTLILADQLHKDIQASMERAPKANLATLALFAAASLESPYLHISLRDVRVAWKKLHGDTSRKRWASDFNPYEQTSITLGLLCKLLYNSFHEINTTSTVLLLSNLKGFLQNMPKQFQVAVSKPLQSGISQWIEDLGQKLEGSDESTRRLRQITSSLHAQLLDIVQSLPSHNSATLASYKDLFVAGFMSHRASIVKKTASAWNLSFGQADSLEYPDTLVRAIGKSQRMQGGHVVEALRLATFPEIPADKYEDVSALDTLSSEPELEDDEPFTIPGPPTLLATKQIHSLSPVPTTHNTALRAYRPVSRSSNATPRSKLRHEDSQIQFEPIHSSPPPAAGDAEESQHLTEHQKEVSERQHIEATTLFSDLNTSSPASILRSPSTRANILPTGGTPTSSSSRMNAKLRSASDDENAGEPERPSTPPLLPDAGMSDDLPGSSPTPSVPSGIGRRGSSSTHIGTPATVRSLVLNESFFDLTSSPPKSSGETDVVPEVEEEADPMIGASENQDDGDETAVDIPDSGAMQESTEDGATQSSAEHNGDQLVDETDIFNGSTQVENTTLEAEAGLDAVPVISPPPHIIQQDQETGCSKYGYKDVAPTELETTGRVTEIKATAEAPNDDNIRDDCSDSPSSMDPELPAAQLAAEYQDYMERRRSQTEPGNEEDSTQEDISHSLPDVDGLSADGDQLRKNPDTVEQDQVERRNKPMSPRSGTHIDVPGTAEENEIEVEKEMSVEEALTVLDSFFGPDPTDNNPQNDETQSEEGLPIISHVSNTQYAGTKRRRAPGEHDEPRKTAKAHRQESPGLREEAELPAKSTSAPAIYHSPWGDFKFFNPNDEGVLDCITVSPRSRGKRKAGRPKKPKSIASSSPRALTLKVKSTFTPESMRKRFSSRLSQVSSSPGPVPAEQPTAVPATLRRSMSGLSVISSQQDVEEQDEETPVENEMHRAETTVLVKDTPGQPLLKKRKINGAGKASPEHGSQHENGQAATRRIFSHVEVESTHTGGVEQHENALETQNSNGPVDGNPAIPGTNEVGAEDGTQGEWASQPTTPRKRKRDSSTAGPHTAEASLDAHADGAGNASDTQTPVQSPRKTPARTPIREILSPVGILKGLRKILSDCKGAMFGTQEEKEIDEVLFHIRREAYEAGRRGRLAYGE</sequence>
<feature type="compositionally biased region" description="Basic residues" evidence="7">
    <location>
        <begin position="1721"/>
        <end position="1734"/>
    </location>
</feature>
<keyword evidence="4" id="KW-0779">Telomere</keyword>
<evidence type="ECO:0000313" key="10">
    <source>
        <dbReference type="Proteomes" id="UP000799772"/>
    </source>
</evidence>
<evidence type="ECO:0000256" key="5">
    <source>
        <dbReference type="ARBA" id="ARBA00023242"/>
    </source>
</evidence>
<feature type="compositionally biased region" description="Low complexity" evidence="7">
    <location>
        <begin position="1262"/>
        <end position="1272"/>
    </location>
</feature>
<dbReference type="GO" id="GO:0005634">
    <property type="term" value="C:nucleus"/>
    <property type="evidence" value="ECO:0007669"/>
    <property type="project" value="UniProtKB-SubCell"/>
</dbReference>
<name>A0A9P4IEF9_9PEZI</name>
<protein>
    <recommendedName>
        <fullName evidence="8">Telomere-associated protein Rif1 N-terminal domain-containing protein</fullName>
    </recommendedName>
</protein>
<dbReference type="Proteomes" id="UP000799772">
    <property type="component" value="Unassembled WGS sequence"/>
</dbReference>
<feature type="region of interest" description="Disordered" evidence="7">
    <location>
        <begin position="1348"/>
        <end position="1415"/>
    </location>
</feature>